<accession>A0ABM3AM91</accession>
<dbReference type="InterPro" id="IPR032567">
    <property type="entry name" value="RTL1-rel"/>
</dbReference>
<dbReference type="Proteomes" id="UP000818029">
    <property type="component" value="Chromosome D08"/>
</dbReference>
<dbReference type="SUPFAM" id="SSF56672">
    <property type="entry name" value="DNA/RNA polymerases"/>
    <property type="match status" value="1"/>
</dbReference>
<keyword evidence="2" id="KW-1185">Reference proteome</keyword>
<dbReference type="RefSeq" id="XP_040955970.1">
    <property type="nucleotide sequence ID" value="XM_041100036.1"/>
</dbReference>
<organism evidence="2 3">
    <name type="scientific">Gossypium hirsutum</name>
    <name type="common">Upland cotton</name>
    <name type="synonym">Gossypium mexicanum</name>
    <dbReference type="NCBI Taxonomy" id="3635"/>
    <lineage>
        <taxon>Eukaryota</taxon>
        <taxon>Viridiplantae</taxon>
        <taxon>Streptophyta</taxon>
        <taxon>Embryophyta</taxon>
        <taxon>Tracheophyta</taxon>
        <taxon>Spermatophyta</taxon>
        <taxon>Magnoliopsida</taxon>
        <taxon>eudicotyledons</taxon>
        <taxon>Gunneridae</taxon>
        <taxon>Pentapetalae</taxon>
        <taxon>rosids</taxon>
        <taxon>malvids</taxon>
        <taxon>Malvales</taxon>
        <taxon>Malvaceae</taxon>
        <taxon>Malvoideae</taxon>
        <taxon>Gossypium</taxon>
    </lineage>
</organism>
<feature type="region of interest" description="Disordered" evidence="1">
    <location>
        <begin position="1"/>
        <end position="44"/>
    </location>
</feature>
<name>A0ABM3AM91_GOSHI</name>
<reference evidence="3" key="2">
    <citation type="submission" date="2025-08" db="UniProtKB">
        <authorList>
            <consortium name="RefSeq"/>
        </authorList>
    </citation>
    <scope>IDENTIFICATION</scope>
</reference>
<sequence length="247" mass="27317">MQASGPGSIQPQRAVQQPPRGRGPTRGGNGMSRGQRASCRGANQTEDRDALDVIMGTFFIFDAPYTALIDIGSTHSYVASYVSKNSGIIVECTSSEIYVLNLLGQSVWHQDYLFNVISTLVVKKLVRKGCEAYLAYVSVSVSRHSSVKDIRTVREFLDVFPEELSGLAPNRKVESNIELLSGTALVSIVPFRMAPKELTELKAHLQELLDHGFIRPRMSLCGAPRMDDLFDQFHRAAIFLKIDLRSG</sequence>
<reference evidence="2" key="1">
    <citation type="journal article" date="2020" name="Nat. Genet.">
        <title>Genomic diversifications of five Gossypium allopolyploid species and their impact on cotton improvement.</title>
        <authorList>
            <person name="Chen Z.J."/>
            <person name="Sreedasyam A."/>
            <person name="Ando A."/>
            <person name="Song Q."/>
            <person name="De Santiago L.M."/>
            <person name="Hulse-Kemp A.M."/>
            <person name="Ding M."/>
            <person name="Ye W."/>
            <person name="Kirkbride R.C."/>
            <person name="Jenkins J."/>
            <person name="Plott C."/>
            <person name="Lovell J."/>
            <person name="Lin Y.M."/>
            <person name="Vaughn R."/>
            <person name="Liu B."/>
            <person name="Simpson S."/>
            <person name="Scheffler B.E."/>
            <person name="Wen L."/>
            <person name="Saski C.A."/>
            <person name="Grover C.E."/>
            <person name="Hu G."/>
            <person name="Conover J.L."/>
            <person name="Carlson J.W."/>
            <person name="Shu S."/>
            <person name="Boston L.B."/>
            <person name="Williams M."/>
            <person name="Peterson D.G."/>
            <person name="McGee K."/>
            <person name="Jones D.C."/>
            <person name="Wendel J.F."/>
            <person name="Stelly D.M."/>
            <person name="Grimwood J."/>
            <person name="Schmutz J."/>
        </authorList>
    </citation>
    <scope>NUCLEOTIDE SEQUENCE [LARGE SCALE GENOMIC DNA]</scope>
    <source>
        <strain evidence="2">cv. TM-1</strain>
    </source>
</reference>
<dbReference type="InterPro" id="IPR043502">
    <property type="entry name" value="DNA/RNA_pol_sf"/>
</dbReference>
<evidence type="ECO:0000256" key="1">
    <source>
        <dbReference type="SAM" id="MobiDB-lite"/>
    </source>
</evidence>
<dbReference type="PANTHER" id="PTHR15503">
    <property type="entry name" value="LDOC1 RELATED"/>
    <property type="match status" value="1"/>
</dbReference>
<protein>
    <submittedName>
        <fullName evidence="3">Uncharacterized protein</fullName>
    </submittedName>
</protein>
<dbReference type="GeneID" id="121220347"/>
<evidence type="ECO:0000313" key="2">
    <source>
        <dbReference type="Proteomes" id="UP000818029"/>
    </source>
</evidence>
<dbReference type="Gene3D" id="3.10.10.10">
    <property type="entry name" value="HIV Type 1 Reverse Transcriptase, subunit A, domain 1"/>
    <property type="match status" value="1"/>
</dbReference>
<proteinExistence type="predicted"/>
<feature type="compositionally biased region" description="Polar residues" evidence="1">
    <location>
        <begin position="1"/>
        <end position="15"/>
    </location>
</feature>
<dbReference type="Pfam" id="PF08284">
    <property type="entry name" value="RVP_2"/>
    <property type="match status" value="1"/>
</dbReference>
<gene>
    <name evidence="3" type="primary">LOC121220347</name>
</gene>
<evidence type="ECO:0000313" key="3">
    <source>
        <dbReference type="RefSeq" id="XP_040955970.1"/>
    </source>
</evidence>
<dbReference type="PANTHER" id="PTHR15503:SF45">
    <property type="entry name" value="RNA-DIRECTED DNA POLYMERASE HOMOLOG"/>
    <property type="match status" value="1"/>
</dbReference>